<feature type="compositionally biased region" description="Basic and acidic residues" evidence="1">
    <location>
        <begin position="37"/>
        <end position="51"/>
    </location>
</feature>
<dbReference type="GO" id="GO:0016567">
    <property type="term" value="P:protein ubiquitination"/>
    <property type="evidence" value="ECO:0007669"/>
    <property type="project" value="TreeGrafter"/>
</dbReference>
<feature type="compositionally biased region" description="Polar residues" evidence="1">
    <location>
        <begin position="11"/>
        <end position="36"/>
    </location>
</feature>
<protein>
    <recommendedName>
        <fullName evidence="4">RING-type domain-containing protein</fullName>
    </recommendedName>
</protein>
<dbReference type="PANTHER" id="PTHR13459">
    <property type="entry name" value="E3 UBIQUITIN-PROTEIN LIGASE RNF220 ISOFORM X1"/>
    <property type="match status" value="1"/>
</dbReference>
<proteinExistence type="predicted"/>
<dbReference type="EnsemblMetazoa" id="AMAM011751-RA">
    <property type="protein sequence ID" value="AMAM011751-PA"/>
    <property type="gene ID" value="AMAM011751"/>
</dbReference>
<dbReference type="InterPro" id="IPR052443">
    <property type="entry name" value="E3_ubiq-ligase_RNF220-like"/>
</dbReference>
<accession>A0A182SR52</accession>
<name>A0A182SR52_9DIPT</name>
<sequence>MGPFEGGPGAVSQQASSVPPSATDHSITRVTPTSSDQRIDVDYDQEHDHSQDMVTDNDEEVIVDNTDDEDCMKRPRPGQLTQHNGHGPPVANGLGDKNSTEEATSSVEIDSATDSMPSRTAGTTPNSDSYVSTSESAEPSSKAQVLEELKARIRELEGSPHYKCFICKEKCKTLIISKICGHYLCEECWITESCRMSSVDIPADGRDNGNANAPPDQFGKQLKDIFCSKEADCQVPDRAPGV</sequence>
<dbReference type="GO" id="GO:0061630">
    <property type="term" value="F:ubiquitin protein ligase activity"/>
    <property type="evidence" value="ECO:0007669"/>
    <property type="project" value="TreeGrafter"/>
</dbReference>
<evidence type="ECO:0000313" key="2">
    <source>
        <dbReference type="EnsemblMetazoa" id="AMAM011751-PA"/>
    </source>
</evidence>
<dbReference type="AlphaFoldDB" id="A0A182SR52"/>
<dbReference type="Proteomes" id="UP000075901">
    <property type="component" value="Unassembled WGS sequence"/>
</dbReference>
<evidence type="ECO:0008006" key="4">
    <source>
        <dbReference type="Google" id="ProtNLM"/>
    </source>
</evidence>
<dbReference type="VEuPathDB" id="VectorBase:AMAM011751"/>
<reference evidence="3" key="1">
    <citation type="submission" date="2013-09" db="EMBL/GenBank/DDBJ databases">
        <title>The Genome Sequence of Anopheles maculatus species B.</title>
        <authorList>
            <consortium name="The Broad Institute Genomics Platform"/>
            <person name="Neafsey D.E."/>
            <person name="Besansky N."/>
            <person name="Howell P."/>
            <person name="Walton C."/>
            <person name="Young S.K."/>
            <person name="Zeng Q."/>
            <person name="Gargeya S."/>
            <person name="Fitzgerald M."/>
            <person name="Haas B."/>
            <person name="Abouelleil A."/>
            <person name="Allen A.W."/>
            <person name="Alvarado L."/>
            <person name="Arachchi H.M."/>
            <person name="Berlin A.M."/>
            <person name="Chapman S.B."/>
            <person name="Gainer-Dewar J."/>
            <person name="Goldberg J."/>
            <person name="Griggs A."/>
            <person name="Gujja S."/>
            <person name="Hansen M."/>
            <person name="Howarth C."/>
            <person name="Imamovic A."/>
            <person name="Ireland A."/>
            <person name="Larimer J."/>
            <person name="McCowan C."/>
            <person name="Murphy C."/>
            <person name="Pearson M."/>
            <person name="Poon T.W."/>
            <person name="Priest M."/>
            <person name="Roberts A."/>
            <person name="Saif S."/>
            <person name="Shea T."/>
            <person name="Sisk P."/>
            <person name="Sykes S."/>
            <person name="Wortman J."/>
            <person name="Nusbaum C."/>
            <person name="Birren B."/>
        </authorList>
    </citation>
    <scope>NUCLEOTIDE SEQUENCE [LARGE SCALE GENOMIC DNA]</scope>
    <source>
        <strain evidence="3">maculatus3</strain>
    </source>
</reference>
<feature type="region of interest" description="Disordered" evidence="1">
    <location>
        <begin position="1"/>
        <end position="143"/>
    </location>
</feature>
<feature type="compositionally biased region" description="Acidic residues" evidence="1">
    <location>
        <begin position="55"/>
        <end position="70"/>
    </location>
</feature>
<dbReference type="PANTHER" id="PTHR13459:SF1">
    <property type="entry name" value="E3 UBIQUITIN-PROTEIN LIGASE RNF220 ISOFORM X1"/>
    <property type="match status" value="1"/>
</dbReference>
<keyword evidence="3" id="KW-1185">Reference proteome</keyword>
<evidence type="ECO:0000256" key="1">
    <source>
        <dbReference type="SAM" id="MobiDB-lite"/>
    </source>
</evidence>
<reference evidence="2" key="2">
    <citation type="submission" date="2020-05" db="UniProtKB">
        <authorList>
            <consortium name="EnsemblMetazoa"/>
        </authorList>
    </citation>
    <scope>IDENTIFICATION</scope>
    <source>
        <strain evidence="2">maculatus3</strain>
    </source>
</reference>
<organism evidence="2 3">
    <name type="scientific">Anopheles maculatus</name>
    <dbReference type="NCBI Taxonomy" id="74869"/>
    <lineage>
        <taxon>Eukaryota</taxon>
        <taxon>Metazoa</taxon>
        <taxon>Ecdysozoa</taxon>
        <taxon>Arthropoda</taxon>
        <taxon>Hexapoda</taxon>
        <taxon>Insecta</taxon>
        <taxon>Pterygota</taxon>
        <taxon>Neoptera</taxon>
        <taxon>Endopterygota</taxon>
        <taxon>Diptera</taxon>
        <taxon>Nematocera</taxon>
        <taxon>Culicoidea</taxon>
        <taxon>Culicidae</taxon>
        <taxon>Anophelinae</taxon>
        <taxon>Anopheles</taxon>
        <taxon>Anopheles maculatus group</taxon>
    </lineage>
</organism>
<feature type="compositionally biased region" description="Polar residues" evidence="1">
    <location>
        <begin position="101"/>
        <end position="143"/>
    </location>
</feature>
<evidence type="ECO:0000313" key="3">
    <source>
        <dbReference type="Proteomes" id="UP000075901"/>
    </source>
</evidence>